<evidence type="ECO:0000256" key="1">
    <source>
        <dbReference type="SAM" id="MobiDB-lite"/>
    </source>
</evidence>
<feature type="region of interest" description="Disordered" evidence="1">
    <location>
        <begin position="71"/>
        <end position="111"/>
    </location>
</feature>
<feature type="region of interest" description="Disordered" evidence="1">
    <location>
        <begin position="1"/>
        <end position="37"/>
    </location>
</feature>
<dbReference type="EMBL" id="JACASF010000018">
    <property type="protein sequence ID" value="KAF6420677.1"/>
    <property type="molecule type" value="Genomic_DNA"/>
</dbReference>
<reference evidence="2 3" key="1">
    <citation type="journal article" date="2020" name="Nature">
        <title>Six reference-quality genomes reveal evolution of bat adaptations.</title>
        <authorList>
            <person name="Jebb D."/>
            <person name="Huang Z."/>
            <person name="Pippel M."/>
            <person name="Hughes G.M."/>
            <person name="Lavrichenko K."/>
            <person name="Devanna P."/>
            <person name="Winkler S."/>
            <person name="Jermiin L.S."/>
            <person name="Skirmuntt E.C."/>
            <person name="Katzourakis A."/>
            <person name="Burkitt-Gray L."/>
            <person name="Ray D.A."/>
            <person name="Sullivan K.A.M."/>
            <person name="Roscito J.G."/>
            <person name="Kirilenko B.M."/>
            <person name="Davalos L.M."/>
            <person name="Corthals A.P."/>
            <person name="Power M.L."/>
            <person name="Jones G."/>
            <person name="Ransome R.D."/>
            <person name="Dechmann D.K.N."/>
            <person name="Locatelli A.G."/>
            <person name="Puechmaille S.J."/>
            <person name="Fedrigo O."/>
            <person name="Jarvis E.D."/>
            <person name="Hiller M."/>
            <person name="Vernes S.C."/>
            <person name="Myers E.W."/>
            <person name="Teeling E.C."/>
        </authorList>
    </citation>
    <scope>NUCLEOTIDE SEQUENCE [LARGE SCALE GENOMIC DNA]</scope>
    <source>
        <strain evidence="2">MMolMol1</strain>
        <tissue evidence="2">Muscle</tissue>
    </source>
</reference>
<comment type="caution">
    <text evidence="2">The sequence shown here is derived from an EMBL/GenBank/DDBJ whole genome shotgun (WGS) entry which is preliminary data.</text>
</comment>
<keyword evidence="3" id="KW-1185">Reference proteome</keyword>
<dbReference type="InParanoid" id="A0A7J8DBW3"/>
<protein>
    <submittedName>
        <fullName evidence="2">Uncharacterized protein</fullName>
    </submittedName>
</protein>
<feature type="compositionally biased region" description="Gly residues" evidence="1">
    <location>
        <begin position="81"/>
        <end position="92"/>
    </location>
</feature>
<evidence type="ECO:0000313" key="2">
    <source>
        <dbReference type="EMBL" id="KAF6420677.1"/>
    </source>
</evidence>
<feature type="region of interest" description="Disordered" evidence="1">
    <location>
        <begin position="195"/>
        <end position="239"/>
    </location>
</feature>
<dbReference type="AlphaFoldDB" id="A0A7J8DBW3"/>
<sequence>MRNCEAQGVSGGRGNEEMESSRKLSSAASGAQERGGAAPQVSFTVALLAYVPRGAGPAQCGVLLPAMPAPRPPGLLPEGGNFPGEGGPGSGGSQVLSSEDQGLCPPPADVRSHQQRRVNTFHTCGSSESSLGGAPARFKEGPLQVRGPLYLFVLLPSPPQPPWVPFCMTVTLTSSLLRPGSLPCTIQTPLPAHQGLSYKSVQNPRRWSRAERPRPPRTLPGAPFLPDECKAPGVPPLTL</sequence>
<accession>A0A7J8DBW3</accession>
<name>A0A7J8DBW3_MOLMO</name>
<dbReference type="Proteomes" id="UP000550707">
    <property type="component" value="Unassembled WGS sequence"/>
</dbReference>
<evidence type="ECO:0000313" key="3">
    <source>
        <dbReference type="Proteomes" id="UP000550707"/>
    </source>
</evidence>
<proteinExistence type="predicted"/>
<gene>
    <name evidence="2" type="ORF">HJG59_009400</name>
</gene>
<organism evidence="2 3">
    <name type="scientific">Molossus molossus</name>
    <name type="common">Pallas' mastiff bat</name>
    <name type="synonym">Vespertilio molossus</name>
    <dbReference type="NCBI Taxonomy" id="27622"/>
    <lineage>
        <taxon>Eukaryota</taxon>
        <taxon>Metazoa</taxon>
        <taxon>Chordata</taxon>
        <taxon>Craniata</taxon>
        <taxon>Vertebrata</taxon>
        <taxon>Euteleostomi</taxon>
        <taxon>Mammalia</taxon>
        <taxon>Eutheria</taxon>
        <taxon>Laurasiatheria</taxon>
        <taxon>Chiroptera</taxon>
        <taxon>Yangochiroptera</taxon>
        <taxon>Molossidae</taxon>
        <taxon>Molossus</taxon>
    </lineage>
</organism>